<evidence type="ECO:0000256" key="6">
    <source>
        <dbReference type="ARBA" id="ARBA00023014"/>
    </source>
</evidence>
<dbReference type="InterPro" id="IPR034768">
    <property type="entry name" value="4FE4S_WBL"/>
</dbReference>
<keyword evidence="6 11" id="KW-0411">Iron-sulfur</keyword>
<name>A0ABY9IYK7_9ACTN</name>
<comment type="function">
    <text evidence="11">Acts as a transcriptional regulator. Probably redox-responsive. The apo- but not holo-form probably binds DNA.</text>
</comment>
<keyword evidence="10 11" id="KW-0804">Transcription</keyword>
<dbReference type="Proteomes" id="UP001235744">
    <property type="component" value="Chromosome"/>
</dbReference>
<sequence length="79" mass="8889">MNDTWREDALCRQTDPEIFHPEVGGTAAPAKRTCMACEVRRSCLDYAVEAGEQWGIWGGLGQPELRRLIRARRVDTEAA</sequence>
<evidence type="ECO:0000256" key="4">
    <source>
        <dbReference type="ARBA" id="ARBA00022723"/>
    </source>
</evidence>
<comment type="similarity">
    <text evidence="2 11">Belongs to the WhiB family.</text>
</comment>
<dbReference type="EMBL" id="CP120988">
    <property type="protein sequence ID" value="WLQ60390.1"/>
    <property type="molecule type" value="Genomic_DNA"/>
</dbReference>
<feature type="binding site" evidence="11">
    <location>
        <position position="34"/>
    </location>
    <ligand>
        <name>[4Fe-4S] cluster</name>
        <dbReference type="ChEBI" id="CHEBI:49883"/>
    </ligand>
</feature>
<keyword evidence="11" id="KW-0963">Cytoplasm</keyword>
<evidence type="ECO:0000256" key="8">
    <source>
        <dbReference type="ARBA" id="ARBA00023125"/>
    </source>
</evidence>
<feature type="domain" description="4Fe-4S Wbl-type" evidence="12">
    <location>
        <begin position="10"/>
        <end position="67"/>
    </location>
</feature>
<keyword evidence="7 11" id="KW-0805">Transcription regulation</keyword>
<feature type="binding site" evidence="11">
    <location>
        <position position="11"/>
    </location>
    <ligand>
        <name>[4Fe-4S] cluster</name>
        <dbReference type="ChEBI" id="CHEBI:49883"/>
    </ligand>
</feature>
<evidence type="ECO:0000256" key="7">
    <source>
        <dbReference type="ARBA" id="ARBA00023015"/>
    </source>
</evidence>
<evidence type="ECO:0000256" key="5">
    <source>
        <dbReference type="ARBA" id="ARBA00023004"/>
    </source>
</evidence>
<dbReference type="PANTHER" id="PTHR38839">
    <property type="entry name" value="TRANSCRIPTIONAL REGULATOR WHID-RELATED"/>
    <property type="match status" value="1"/>
</dbReference>
<dbReference type="Pfam" id="PF02467">
    <property type="entry name" value="Whib"/>
    <property type="match status" value="1"/>
</dbReference>
<dbReference type="PANTHER" id="PTHR38839:SF4">
    <property type="entry name" value="TRANSCRIPTIONAL REGULATOR WHIB"/>
    <property type="match status" value="1"/>
</dbReference>
<keyword evidence="8 11" id="KW-0238">DNA-binding</keyword>
<protein>
    <recommendedName>
        <fullName evidence="11">Transcriptional regulator WhiB</fullName>
    </recommendedName>
</protein>
<feature type="binding site" evidence="11">
    <location>
        <position position="37"/>
    </location>
    <ligand>
        <name>[4Fe-4S] cluster</name>
        <dbReference type="ChEBI" id="CHEBI:49883"/>
    </ligand>
</feature>
<evidence type="ECO:0000259" key="12">
    <source>
        <dbReference type="PROSITE" id="PS51674"/>
    </source>
</evidence>
<keyword evidence="3 11" id="KW-0004">4Fe-4S</keyword>
<keyword evidence="4 11" id="KW-0479">Metal-binding</keyword>
<accession>A0ABY9IYK7</accession>
<comment type="cofactor">
    <cofactor evidence="11">
        <name>[4Fe-4S] cluster</name>
        <dbReference type="ChEBI" id="CHEBI:49883"/>
    </cofactor>
    <text evidence="11">Binds 1 [4Fe-4S] cluster per subunit. Following nitrosylation of the [4Fe-4S] cluster binds 1 [4Fe-8(NO)] cluster per subunit.</text>
</comment>
<evidence type="ECO:0000256" key="1">
    <source>
        <dbReference type="ARBA" id="ARBA00004496"/>
    </source>
</evidence>
<evidence type="ECO:0000256" key="10">
    <source>
        <dbReference type="ARBA" id="ARBA00023163"/>
    </source>
</evidence>
<gene>
    <name evidence="11" type="primary">whiB</name>
    <name evidence="13" type="ORF">P8A19_35425</name>
</gene>
<organism evidence="13 14">
    <name type="scientific">Streptomyces poriferorum</name>
    <dbReference type="NCBI Taxonomy" id="2798799"/>
    <lineage>
        <taxon>Bacteria</taxon>
        <taxon>Bacillati</taxon>
        <taxon>Actinomycetota</taxon>
        <taxon>Actinomycetes</taxon>
        <taxon>Kitasatosporales</taxon>
        <taxon>Streptomycetaceae</taxon>
        <taxon>Streptomyces</taxon>
    </lineage>
</organism>
<reference evidence="13 14" key="1">
    <citation type="submission" date="2023-03" db="EMBL/GenBank/DDBJ databases">
        <title>Isolation and description of six Streptomyces strains from soil environments, able to metabolize different microbial glucans.</title>
        <authorList>
            <person name="Widen T."/>
            <person name="Larsbrink J."/>
        </authorList>
    </citation>
    <scope>NUCLEOTIDE SEQUENCE [LARGE SCALE GENOMIC DNA]</scope>
    <source>
        <strain evidence="13 14">Alt2</strain>
    </source>
</reference>
<evidence type="ECO:0000313" key="13">
    <source>
        <dbReference type="EMBL" id="WLQ60390.1"/>
    </source>
</evidence>
<evidence type="ECO:0000256" key="9">
    <source>
        <dbReference type="ARBA" id="ARBA00023157"/>
    </source>
</evidence>
<keyword evidence="5 11" id="KW-0408">Iron</keyword>
<dbReference type="RefSeq" id="WP_306069327.1">
    <property type="nucleotide sequence ID" value="NZ_CP120988.1"/>
</dbReference>
<keyword evidence="14" id="KW-1185">Reference proteome</keyword>
<evidence type="ECO:0000313" key="14">
    <source>
        <dbReference type="Proteomes" id="UP001235744"/>
    </source>
</evidence>
<evidence type="ECO:0000256" key="11">
    <source>
        <dbReference type="HAMAP-Rule" id="MF_01479"/>
    </source>
</evidence>
<comment type="subcellular location">
    <subcellularLocation>
        <location evidence="1 11">Cytoplasm</location>
    </subcellularLocation>
</comment>
<dbReference type="HAMAP" id="MF_01479">
    <property type="entry name" value="WhiB"/>
    <property type="match status" value="1"/>
</dbReference>
<proteinExistence type="inferred from homology"/>
<keyword evidence="9 11" id="KW-1015">Disulfide bond</keyword>
<comment type="PTM">
    <text evidence="11">Upon Fe-S cluster removal intramolecular disulfide bonds are formed.</text>
</comment>
<dbReference type="InterPro" id="IPR003482">
    <property type="entry name" value="Whib"/>
</dbReference>
<comment type="PTM">
    <text evidence="11">The Fe-S cluster can be nitrosylated by nitric oxide (NO).</text>
</comment>
<evidence type="ECO:0000256" key="2">
    <source>
        <dbReference type="ARBA" id="ARBA00006597"/>
    </source>
</evidence>
<evidence type="ECO:0000256" key="3">
    <source>
        <dbReference type="ARBA" id="ARBA00022485"/>
    </source>
</evidence>
<dbReference type="PROSITE" id="PS51674">
    <property type="entry name" value="4FE4S_WBL"/>
    <property type="match status" value="1"/>
</dbReference>
<feature type="binding site" evidence="11">
    <location>
        <position position="43"/>
    </location>
    <ligand>
        <name>[4Fe-4S] cluster</name>
        <dbReference type="ChEBI" id="CHEBI:49883"/>
    </ligand>
</feature>